<dbReference type="InterPro" id="IPR002355">
    <property type="entry name" value="Cu_oxidase_Cu_BS"/>
</dbReference>
<sequence>MMTIARFSPRAHVQAATLSLLTMIGAISAPAAGPATAETAAEEAFEAACMGVTADGTGRVVCADLAALDQTLVYNRFGSYNPFGMIFALRRDLAPAAPDGSDAGHVDATLCRDGKDGTETVAGDLSPGDVRLKDCERPRPMVLRVNVGDKLLVKVENLLALPDAPDFSSDFCKAAEPHDAGRRKVRVHVREAPRRDGEPAANEKRWIEHTEADCLGAEAAQNGVGDNLPAAEPDWPQTRLVNLVAQGLHPEPLPGEADVHPACRGTGAVPPGESFHCLYGIDQEGTYFFASLAAPAGGEGDGGSIVHGAFGAVLAERAGSRWYRSQVSAHALDTAWPVDPNGPRHARRGAIDYEAIGAGGVPILNMAHALDAGQEAFASARHVQLVHTDVSAIIWCDERLPGANCRDDTDGMAPTVEPAYRAFREFSVFFHDELKTFYTKNFRELAQFGQLAGVRDGFGINYGASGMGPMVLANRKGIGPAAECMECLYEEFFLTSWANGDPALLEWYADDPSNVHHSYLNDPVVFRNFHAGPKETHVFHLHAHQWFAGNDPNRGSYLDSQTVGPQQGFTYNIYHGGLRGVNGGDKGWWDTAGSGNRNRTIGDSIFHCHLYPHFAQGMWELWRVHDVFEDGTRRLPDGQADEGLSVDFRPDNAHRRTGSVDRISGRWLAPDPATGDGLGTPIPALVPLPGEPLPLIPTYADDGDVDADGQLSAEAATPMPGYPFYIAGQPGHRPPQAPLDIARNFGPSPGLDGTIDGRSAVDTAGEPQWLDGGLGRHVVADRSERKMGIEVPETVADGTPVKALEGERREAFAAQLVAKAFALGDLSAKLTRANIETLSHWGTRLERAAMGFHWNGHLYEEDGKSGTALKLASVVAAPSPTGGAASHGVAFTEGGYPTTRAPLPGDTAAPAPTALFGVNASPPKPGAPFADPCGVGIAARAPFRSDGILTATTRGPDPFVKGLIDGEDFIPDPMLNGFRRYEVSAVQLDMIVNRAGWHDPQARIDVLTAEAGRYKDGPPWRVSPKISDSEEPFFFRALSGECIEFRHTNELPKELELDDFQVKTPTDTIGQHIHLVKFDVTSSDGSGNGFNYEDGTFAPDELLVRRCAARAAVGGTVTGEGSLTPAGEAECKAAEEPGQEHWRKVRAASPELFQTTTQRWFADPILSIADNGDTVDRTMRTVFTHDHFGPSSIQQHGFYAALVVEPGTHHSGEWSEGSQVPSHYLPSVCPSEKQASDADEGCVGPLPDTDRLTSVAWGSKPWEGTRKRIVTTRNAADAERFSGAFEHPNYREFALSIADFALLYDPRQRTPHSLIANVAKEGKDPGTLEGMAKLWCEALWRLQPWAMENVCLTPPVRDETTSRSYPGEVPPAWVAGGVNRDDHHKWWYVGDLFRGSSEIDALRKHLVAYRQMAAGGNGEKPGAHAAMAQPIAAPERPESISVDHHDPYLVNYRGAPIPLRVGTKEKDGSASPDCALKPMTIAGREPEGKSPVVEALENRSFEECSVAYQRTDAEGGDLGLALSSRLHGDPETPVLQAYHDDRIVLRMIQGAQEVQHTFNVVGQPFKRNIDQHWMRGMQPLGVSGRFKDSPNLQARCFERDELINTRPSQYRLWLDGVPERLKSDGLMTDDEIGWWALYEEALAECDNAEGFSFAQEIGISEHFEMQGSLRFDVGLSAEATEFAAIPAGDDLSADGVPMRSSDYFYSFGTVDALWNGAWGLIRIFEDEDAKDPNTLAVAPSPGTDPAAIGERLLTLPRVKPENVAVADDARSENGLACPIPDPQKGETQRIVETAIVAVETRRVFPDQDGTRYGEKLTDPDGLFLALLSPADLGVLSLGDGGGFGALTADGVIEAIRAAYDEQPEPFVLRVTAGDCLRLRLLNLMGEAKEPAMRDLLGDALLPRIVTLNNDPTPEVDDDFDGTGRSVGLLEPLPDTGHGLPSNANLRPSARLALSLGLPGLDLIRDVPAGYGYNKPALEGGRGGVRVSNVIVAYAGRVRSALPSDPGAARDALAFGAEDRLAARITPDTLGLSGDAPLGITVASAQGSEQGLATVLGRGYVVTLARGGETVTLTGPAAAPDRDATLFTAADGTGTGNRADITEVLATQLKAALLEALDEYTHFIPYAFGAVPVHPAADVITQGPHGLFGAIDVTPVTWTAVGDTGVHCDADAGDGWVRCAAGYARPEGQGNAMTYSAEAEDGETVRLREFVLFWQDGLNLWDSDKPLPWRWKDAPSSGGPVRDADGRTAMMVPDCGICDDSYDLGEAGVSYMSPGFHRVLRELLPGTDLGAEGTIRRHQDLNAYRFPADYLVAAPETMNLRAETGEQLVIRVVHPGGRARQRAFAMNGYSYLDLFPGFGFPRSALLAPGKAISAWLWPAATKGVAVWHDGPLFLRSAGTWGLLTVSDAASAGTATR</sequence>
<accession>A0A8B2P0K3</accession>
<evidence type="ECO:0000256" key="1">
    <source>
        <dbReference type="ARBA" id="ARBA00022723"/>
    </source>
</evidence>
<comment type="caution">
    <text evidence="4">The sequence shown here is derived from an EMBL/GenBank/DDBJ whole genome shotgun (WGS) entry which is preliminary data.</text>
</comment>
<dbReference type="SUPFAM" id="SSF49503">
    <property type="entry name" value="Cupredoxins"/>
    <property type="match status" value="1"/>
</dbReference>
<protein>
    <recommendedName>
        <fullName evidence="6">Multicopper oxidase</fullName>
    </recommendedName>
</protein>
<evidence type="ECO:0000313" key="4">
    <source>
        <dbReference type="EMBL" id="RAI01787.1"/>
    </source>
</evidence>
<keyword evidence="3" id="KW-0732">Signal</keyword>
<keyword evidence="5" id="KW-1185">Reference proteome</keyword>
<evidence type="ECO:0000256" key="2">
    <source>
        <dbReference type="SAM" id="MobiDB-lite"/>
    </source>
</evidence>
<feature type="signal peptide" evidence="3">
    <location>
        <begin position="1"/>
        <end position="31"/>
    </location>
</feature>
<reference evidence="4 5" key="1">
    <citation type="submission" date="2018-05" db="EMBL/GenBank/DDBJ databases">
        <title>Acuticoccus sediminis sp. nov., isolated from deep-sea sediment of Indian Ocean.</title>
        <authorList>
            <person name="Liu X."/>
            <person name="Lai Q."/>
            <person name="Du Y."/>
            <person name="Sun F."/>
            <person name="Zhang X."/>
            <person name="Wang S."/>
            <person name="Shao Z."/>
        </authorList>
    </citation>
    <scope>NUCLEOTIDE SEQUENCE [LARGE SCALE GENOMIC DNA]</scope>
    <source>
        <strain evidence="4 5">PTG4-2</strain>
    </source>
</reference>
<gene>
    <name evidence="4" type="ORF">DLJ53_10295</name>
</gene>
<dbReference type="PROSITE" id="PS00080">
    <property type="entry name" value="MULTICOPPER_OXIDASE2"/>
    <property type="match status" value="1"/>
</dbReference>
<dbReference type="GO" id="GO:0005507">
    <property type="term" value="F:copper ion binding"/>
    <property type="evidence" value="ECO:0007669"/>
    <property type="project" value="InterPro"/>
</dbReference>
<name>A0A8B2P0K3_9HYPH</name>
<evidence type="ECO:0008006" key="6">
    <source>
        <dbReference type="Google" id="ProtNLM"/>
    </source>
</evidence>
<feature type="chain" id="PRO_5032955390" description="Multicopper oxidase" evidence="3">
    <location>
        <begin position="32"/>
        <end position="2415"/>
    </location>
</feature>
<organism evidence="4 5">
    <name type="scientific">Acuticoccus sediminis</name>
    <dbReference type="NCBI Taxonomy" id="2184697"/>
    <lineage>
        <taxon>Bacteria</taxon>
        <taxon>Pseudomonadati</taxon>
        <taxon>Pseudomonadota</taxon>
        <taxon>Alphaproteobacteria</taxon>
        <taxon>Hyphomicrobiales</taxon>
        <taxon>Amorphaceae</taxon>
        <taxon>Acuticoccus</taxon>
    </lineage>
</organism>
<evidence type="ECO:0000256" key="3">
    <source>
        <dbReference type="SAM" id="SignalP"/>
    </source>
</evidence>
<dbReference type="Gene3D" id="2.60.40.420">
    <property type="entry name" value="Cupredoxins - blue copper proteins"/>
    <property type="match status" value="1"/>
</dbReference>
<dbReference type="InterPro" id="IPR008972">
    <property type="entry name" value="Cupredoxin"/>
</dbReference>
<feature type="region of interest" description="Disordered" evidence="2">
    <location>
        <begin position="639"/>
        <end position="659"/>
    </location>
</feature>
<dbReference type="Proteomes" id="UP000249590">
    <property type="component" value="Unassembled WGS sequence"/>
</dbReference>
<proteinExistence type="predicted"/>
<keyword evidence="1" id="KW-0479">Metal-binding</keyword>
<evidence type="ECO:0000313" key="5">
    <source>
        <dbReference type="Proteomes" id="UP000249590"/>
    </source>
</evidence>
<dbReference type="EMBL" id="QHHQ01000002">
    <property type="protein sequence ID" value="RAI01787.1"/>
    <property type="molecule type" value="Genomic_DNA"/>
</dbReference>